<keyword evidence="2" id="KW-0547">Nucleotide-binding</keyword>
<dbReference type="RefSeq" id="WP_036439585.1">
    <property type="nucleotide sequence ID" value="NZ_BCSY01000008.1"/>
</dbReference>
<dbReference type="AlphaFoldDB" id="A0A117I8H9"/>
<sequence length="93" mass="10469">MSVFYELPATELVEGLSTDDAQRILDVMRVGDKIQVTVYTPRTDDDAQDRQNQHESETRLYGAGSYVSLGAFPGTPVDLSRHPQARNRRESSR</sequence>
<reference evidence="3" key="2">
    <citation type="submission" date="2016-02" db="EMBL/GenBank/DDBJ databases">
        <title>Draft genome sequence of five rapidly growing Mycobacterium species.</title>
        <authorList>
            <person name="Katahira K."/>
            <person name="Gotou Y."/>
            <person name="Iida K."/>
            <person name="Ogura Y."/>
            <person name="Hayashi T."/>
        </authorList>
    </citation>
    <scope>NUCLEOTIDE SEQUENCE [LARGE SCALE GENOMIC DNA]</scope>
    <source>
        <strain evidence="3">JCM15298</strain>
    </source>
</reference>
<accession>A0A117I8H9</accession>
<keyword evidence="3" id="KW-1185">Reference proteome</keyword>
<feature type="region of interest" description="Disordered" evidence="1">
    <location>
        <begin position="41"/>
        <end position="60"/>
    </location>
</feature>
<reference evidence="3" key="1">
    <citation type="journal article" date="2016" name="Genome Announc.">
        <title>Draft Genome Sequences of Five Rapidly Growing Mycobacterium Species, M. thermoresistibile, M. fortuitum subsp. acetamidolyticum, M. canariasense, M. brisbanense, and M. novocastrense.</title>
        <authorList>
            <person name="Katahira K."/>
            <person name="Ogura Y."/>
            <person name="Gotoh Y."/>
            <person name="Hayashi T."/>
        </authorList>
    </citation>
    <scope>NUCLEOTIDE SEQUENCE [LARGE SCALE GENOMIC DNA]</scope>
    <source>
        <strain evidence="3">JCM15298</strain>
    </source>
</reference>
<dbReference type="Proteomes" id="UP000069443">
    <property type="component" value="Unassembled WGS sequence"/>
</dbReference>
<dbReference type="EMBL" id="BCSY01000008">
    <property type="protein sequence ID" value="GAS93225.1"/>
    <property type="molecule type" value="Genomic_DNA"/>
</dbReference>
<keyword evidence="2" id="KW-0378">Hydrolase</keyword>
<protein>
    <submittedName>
        <fullName evidence="2">Putative ATP-dependent DNA helicase</fullName>
    </submittedName>
</protein>
<name>A0A117I8H9_MYCCR</name>
<gene>
    <name evidence="2" type="ORF">RMCC_0191</name>
</gene>
<feature type="compositionally biased region" description="Basic and acidic residues" evidence="1">
    <location>
        <begin position="42"/>
        <end position="58"/>
    </location>
</feature>
<proteinExistence type="predicted"/>
<feature type="region of interest" description="Disordered" evidence="1">
    <location>
        <begin position="72"/>
        <end position="93"/>
    </location>
</feature>
<organism evidence="2 3">
    <name type="scientific">Mycolicibacterium canariasense</name>
    <name type="common">Mycobacterium canariasense</name>
    <dbReference type="NCBI Taxonomy" id="228230"/>
    <lineage>
        <taxon>Bacteria</taxon>
        <taxon>Bacillati</taxon>
        <taxon>Actinomycetota</taxon>
        <taxon>Actinomycetes</taxon>
        <taxon>Mycobacteriales</taxon>
        <taxon>Mycobacteriaceae</taxon>
        <taxon>Mycolicibacterium</taxon>
    </lineage>
</organism>
<dbReference type="OrthoDB" id="5196758at2"/>
<evidence type="ECO:0000313" key="2">
    <source>
        <dbReference type="EMBL" id="GAS93225.1"/>
    </source>
</evidence>
<evidence type="ECO:0000313" key="3">
    <source>
        <dbReference type="Proteomes" id="UP000069443"/>
    </source>
</evidence>
<evidence type="ECO:0000256" key="1">
    <source>
        <dbReference type="SAM" id="MobiDB-lite"/>
    </source>
</evidence>
<keyword evidence="2" id="KW-0347">Helicase</keyword>
<dbReference type="GO" id="GO:0004386">
    <property type="term" value="F:helicase activity"/>
    <property type="evidence" value="ECO:0007669"/>
    <property type="project" value="UniProtKB-KW"/>
</dbReference>
<dbReference type="STRING" id="228230.RMCC_0191"/>
<keyword evidence="2" id="KW-0067">ATP-binding</keyword>
<comment type="caution">
    <text evidence="2">The sequence shown here is derived from an EMBL/GenBank/DDBJ whole genome shotgun (WGS) entry which is preliminary data.</text>
</comment>